<evidence type="ECO:0000313" key="2">
    <source>
        <dbReference type="EMBL" id="MDJ1651300.1"/>
    </source>
</evidence>
<dbReference type="RefSeq" id="WP_283832647.1">
    <property type="nucleotide sequence ID" value="NZ_JASJEU010000022.1"/>
</dbReference>
<feature type="transmembrane region" description="Helical" evidence="1">
    <location>
        <begin position="79"/>
        <end position="98"/>
    </location>
</feature>
<protein>
    <recommendedName>
        <fullName evidence="4">ABC transporter permease</fullName>
    </recommendedName>
</protein>
<evidence type="ECO:0000313" key="3">
    <source>
        <dbReference type="Proteomes" id="UP001232750"/>
    </source>
</evidence>
<feature type="transmembrane region" description="Helical" evidence="1">
    <location>
        <begin position="172"/>
        <end position="203"/>
    </location>
</feature>
<keyword evidence="3" id="KW-1185">Reference proteome</keyword>
<feature type="transmembrane region" description="Helical" evidence="1">
    <location>
        <begin position="210"/>
        <end position="232"/>
    </location>
</feature>
<gene>
    <name evidence="2" type="ORF">QNJ86_10850</name>
</gene>
<proteinExistence type="predicted"/>
<keyword evidence="1" id="KW-1133">Transmembrane helix</keyword>
<keyword evidence="1" id="KW-0472">Membrane</keyword>
<evidence type="ECO:0008006" key="4">
    <source>
        <dbReference type="Google" id="ProtNLM"/>
    </source>
</evidence>
<comment type="caution">
    <text evidence="2">The sequence shown here is derived from an EMBL/GenBank/DDBJ whole genome shotgun (WGS) entry which is preliminary data.</text>
</comment>
<evidence type="ECO:0000256" key="1">
    <source>
        <dbReference type="SAM" id="Phobius"/>
    </source>
</evidence>
<feature type="transmembrane region" description="Helical" evidence="1">
    <location>
        <begin position="119"/>
        <end position="152"/>
    </location>
</feature>
<organism evidence="2 3">
    <name type="scientific">Gordonibacter faecis</name>
    <dbReference type="NCBI Taxonomy" id="3047475"/>
    <lineage>
        <taxon>Bacteria</taxon>
        <taxon>Bacillati</taxon>
        <taxon>Actinomycetota</taxon>
        <taxon>Coriobacteriia</taxon>
        <taxon>Eggerthellales</taxon>
        <taxon>Eggerthellaceae</taxon>
        <taxon>Gordonibacter</taxon>
    </lineage>
</organism>
<name>A0ABT7DP31_9ACTN</name>
<keyword evidence="1" id="KW-0812">Transmembrane</keyword>
<dbReference type="EMBL" id="JASJEU010000022">
    <property type="protein sequence ID" value="MDJ1651300.1"/>
    <property type="molecule type" value="Genomic_DNA"/>
</dbReference>
<feature type="transmembrane region" description="Helical" evidence="1">
    <location>
        <begin position="252"/>
        <end position="270"/>
    </location>
</feature>
<sequence length="279" mass="29120">MNTSLRMMKTECRRAFGSRLFAAALVAGLALALAHLVTIAVPYGTGDVWEVWRGGAKGAYPFSVYNTWMGGENSSAFTTLYYFLLPLLACVPFADSGYTDLKSGYAAQMISRAGRSAYCAAKVLAVALSAGTVVLVPLVVNFLGTLLFVPLLPPEAAAGTFFVGPSAAFADVFYGAPLVYCGLFALLTFCVAGIIACLCVALAPVMPNRFLVLVTPFLLCTAASFVLAGSGLAGYAPTEVLMPAPRFDVQPAVVAVAYGLIAGAEAVAIARHARTFEAL</sequence>
<accession>A0ABT7DP31</accession>
<reference evidence="2 3" key="1">
    <citation type="submission" date="2023-05" db="EMBL/GenBank/DDBJ databases">
        <title>Gordonibacter KGMB12511T sp. nov., isolated from faeces of healthy Korean.</title>
        <authorList>
            <person name="Kim H.S."/>
            <person name="Kim J.-S."/>
            <person name="Suh M.K."/>
            <person name="Eom M.K."/>
            <person name="Do H.E."/>
            <person name="Lee J.-S."/>
        </authorList>
    </citation>
    <scope>NUCLEOTIDE SEQUENCE [LARGE SCALE GENOMIC DNA]</scope>
    <source>
        <strain evidence="2 3">KGMB12511</strain>
    </source>
</reference>
<dbReference type="Proteomes" id="UP001232750">
    <property type="component" value="Unassembled WGS sequence"/>
</dbReference>